<feature type="transmembrane region" description="Helical" evidence="13">
    <location>
        <begin position="164"/>
        <end position="185"/>
    </location>
</feature>
<keyword evidence="7 12" id="KW-0997">Cell inner membrane</keyword>
<evidence type="ECO:0000256" key="6">
    <source>
        <dbReference type="ARBA" id="ARBA00022475"/>
    </source>
</evidence>
<proteinExistence type="inferred from homology"/>
<dbReference type="GO" id="GO:0015232">
    <property type="term" value="F:heme transmembrane transporter activity"/>
    <property type="evidence" value="ECO:0007669"/>
    <property type="project" value="InterPro"/>
</dbReference>
<evidence type="ECO:0000256" key="1">
    <source>
        <dbReference type="ARBA" id="ARBA00002442"/>
    </source>
</evidence>
<keyword evidence="11 12" id="KW-0472">Membrane</keyword>
<reference evidence="14" key="1">
    <citation type="submission" date="2016-01" db="EMBL/GenBank/DDBJ databases">
        <authorList>
            <person name="Peeters C."/>
        </authorList>
    </citation>
    <scope>NUCLEOTIDE SEQUENCE</scope>
    <source>
        <strain evidence="14">LMG 29322</strain>
    </source>
</reference>
<keyword evidence="10 13" id="KW-1133">Transmembrane helix</keyword>
<dbReference type="InterPro" id="IPR003544">
    <property type="entry name" value="Cyt_c_biogenesis_CcmB"/>
</dbReference>
<dbReference type="RefSeq" id="WP_061170417.1">
    <property type="nucleotide sequence ID" value="NZ_FCOA02000022.1"/>
</dbReference>
<dbReference type="GO" id="GO:0017004">
    <property type="term" value="P:cytochrome complex assembly"/>
    <property type="evidence" value="ECO:0007669"/>
    <property type="project" value="UniProtKB-KW"/>
</dbReference>
<sequence>MTGLAHLTLQVIRRELILNWRSRTVTLSVLLFFVLASSLFPLGIGPDPALLHAIAPGVLWVTALFAALLSAGQLFSGDFASGALEQMLLSPQPLAGIVLGKIVAHWLTTGLALVVLAPVVALEYGLDARTILMLMASLLVGTPLLSLIGSMGAALTLGVRGGSVVLALLILPLYVPVLVFGVGAADVASGNAWSNANFSLLAAALCVALWLCPWASAAALRISME</sequence>
<evidence type="ECO:0000256" key="9">
    <source>
        <dbReference type="ARBA" id="ARBA00022748"/>
    </source>
</evidence>
<evidence type="ECO:0000256" key="10">
    <source>
        <dbReference type="ARBA" id="ARBA00022989"/>
    </source>
</evidence>
<dbReference type="GO" id="GO:0005886">
    <property type="term" value="C:plasma membrane"/>
    <property type="evidence" value="ECO:0007669"/>
    <property type="project" value="UniProtKB-SubCell"/>
</dbReference>
<evidence type="ECO:0000313" key="15">
    <source>
        <dbReference type="Proteomes" id="UP000054851"/>
    </source>
</evidence>
<evidence type="ECO:0000256" key="2">
    <source>
        <dbReference type="ARBA" id="ARBA00004429"/>
    </source>
</evidence>
<organism evidence="14 15">
    <name type="scientific">Caballeronia hypogeia</name>
    <dbReference type="NCBI Taxonomy" id="1777140"/>
    <lineage>
        <taxon>Bacteria</taxon>
        <taxon>Pseudomonadati</taxon>
        <taxon>Pseudomonadota</taxon>
        <taxon>Betaproteobacteria</taxon>
        <taxon>Burkholderiales</taxon>
        <taxon>Burkholderiaceae</taxon>
        <taxon>Caballeronia</taxon>
    </lineage>
</organism>
<keyword evidence="6 12" id="KW-1003">Cell membrane</keyword>
<evidence type="ECO:0000256" key="8">
    <source>
        <dbReference type="ARBA" id="ARBA00022692"/>
    </source>
</evidence>
<dbReference type="NCBIfam" id="TIGR01190">
    <property type="entry name" value="ccmB"/>
    <property type="match status" value="1"/>
</dbReference>
<comment type="similarity">
    <text evidence="3 12">Belongs to the CcmB/CycW/HelB family.</text>
</comment>
<name>A0A158CGB3_9BURK</name>
<evidence type="ECO:0000256" key="12">
    <source>
        <dbReference type="PIRNR" id="PIRNR002764"/>
    </source>
</evidence>
<feature type="transmembrane region" description="Helical" evidence="13">
    <location>
        <begin position="24"/>
        <end position="44"/>
    </location>
</feature>
<dbReference type="EMBL" id="FCOA02000022">
    <property type="protein sequence ID" value="SAK81418.1"/>
    <property type="molecule type" value="Genomic_DNA"/>
</dbReference>
<evidence type="ECO:0000256" key="3">
    <source>
        <dbReference type="ARBA" id="ARBA00010544"/>
    </source>
</evidence>
<evidence type="ECO:0000256" key="11">
    <source>
        <dbReference type="ARBA" id="ARBA00023136"/>
    </source>
</evidence>
<dbReference type="AlphaFoldDB" id="A0A158CGB3"/>
<keyword evidence="15" id="KW-1185">Reference proteome</keyword>
<accession>A0A158CGB3</accession>
<dbReference type="Pfam" id="PF03379">
    <property type="entry name" value="CcmB"/>
    <property type="match status" value="1"/>
</dbReference>
<feature type="transmembrane region" description="Helical" evidence="13">
    <location>
        <begin position="50"/>
        <end position="72"/>
    </location>
</feature>
<keyword evidence="9 12" id="KW-0201">Cytochrome c-type biogenesis</keyword>
<evidence type="ECO:0000256" key="7">
    <source>
        <dbReference type="ARBA" id="ARBA00022519"/>
    </source>
</evidence>
<dbReference type="STRING" id="1777140.AWB79_05333"/>
<dbReference type="Proteomes" id="UP000054851">
    <property type="component" value="Unassembled WGS sequence"/>
</dbReference>
<gene>
    <name evidence="14" type="primary">ccmB</name>
    <name evidence="14" type="ORF">AWB79_05333</name>
</gene>
<dbReference type="PANTHER" id="PTHR30070:SF1">
    <property type="entry name" value="CYTOCHROME C BIOGENESIS B-RELATED"/>
    <property type="match status" value="1"/>
</dbReference>
<dbReference type="PIRSF" id="PIRSF002764">
    <property type="entry name" value="CcmB"/>
    <property type="match status" value="1"/>
</dbReference>
<feature type="transmembrane region" description="Helical" evidence="13">
    <location>
        <begin position="131"/>
        <end position="157"/>
    </location>
</feature>
<evidence type="ECO:0000313" key="14">
    <source>
        <dbReference type="EMBL" id="SAK81418.1"/>
    </source>
</evidence>
<comment type="caution">
    <text evidence="14">The sequence shown here is derived from an EMBL/GenBank/DDBJ whole genome shotgun (WGS) entry which is preliminary data.</text>
</comment>
<dbReference type="InterPro" id="IPR026031">
    <property type="entry name" value="Cyt_c_CcmB_bac"/>
</dbReference>
<protein>
    <recommendedName>
        <fullName evidence="4 12">Heme exporter protein B</fullName>
    </recommendedName>
</protein>
<dbReference type="PANTHER" id="PTHR30070">
    <property type="entry name" value="HEME EXPORTER PROTEIN B"/>
    <property type="match status" value="1"/>
</dbReference>
<dbReference type="PRINTS" id="PR01414">
    <property type="entry name" value="CCMBBIOGNSIS"/>
</dbReference>
<keyword evidence="5 12" id="KW-0813">Transport</keyword>
<keyword evidence="8 13" id="KW-0812">Transmembrane</keyword>
<comment type="function">
    <text evidence="1 12">Required for the export of heme to the periplasm for the biogenesis of c-type cytochromes.</text>
</comment>
<dbReference type="GO" id="GO:1903607">
    <property type="term" value="P:cytochrome c biosynthetic process"/>
    <property type="evidence" value="ECO:0007669"/>
    <property type="project" value="TreeGrafter"/>
</dbReference>
<feature type="transmembrane region" description="Helical" evidence="13">
    <location>
        <begin position="93"/>
        <end position="119"/>
    </location>
</feature>
<evidence type="ECO:0000256" key="5">
    <source>
        <dbReference type="ARBA" id="ARBA00022448"/>
    </source>
</evidence>
<evidence type="ECO:0000256" key="4">
    <source>
        <dbReference type="ARBA" id="ARBA00016452"/>
    </source>
</evidence>
<feature type="transmembrane region" description="Helical" evidence="13">
    <location>
        <begin position="197"/>
        <end position="220"/>
    </location>
</feature>
<comment type="subcellular location">
    <subcellularLocation>
        <location evidence="2">Cell inner membrane</location>
        <topology evidence="2">Multi-pass membrane protein</topology>
    </subcellularLocation>
</comment>
<dbReference type="OrthoDB" id="9799895at2"/>
<evidence type="ECO:0000256" key="13">
    <source>
        <dbReference type="SAM" id="Phobius"/>
    </source>
</evidence>